<dbReference type="InterPro" id="IPR005475">
    <property type="entry name" value="Transketolase-like_Pyr-bd"/>
</dbReference>
<dbReference type="Gene3D" id="3.40.50.11610">
    <property type="entry name" value="Multifunctional 2-oxoglutarate metabolism enzyme, C-terminal domain"/>
    <property type="match status" value="1"/>
</dbReference>
<comment type="function">
    <text evidence="2">E1 component of the 2-oxoglutarate dehydrogenase (OGDH) complex which catalyzes the decarboxylation of 2-oxoglutarate, the first step in the conversion of 2-oxoglutarate to succinyl-CoA and CO(2).</text>
</comment>
<dbReference type="AlphaFoldDB" id="A0A2X2T6R2"/>
<dbReference type="EMBL" id="UAVS01000008">
    <property type="protein sequence ID" value="SQA94905.1"/>
    <property type="molecule type" value="Genomic_DNA"/>
</dbReference>
<dbReference type="GO" id="GO:0005829">
    <property type="term" value="C:cytosol"/>
    <property type="evidence" value="ECO:0007669"/>
    <property type="project" value="TreeGrafter"/>
</dbReference>
<dbReference type="GO" id="GO:0006099">
    <property type="term" value="P:tricarboxylic acid cycle"/>
    <property type="evidence" value="ECO:0007669"/>
    <property type="project" value="TreeGrafter"/>
</dbReference>
<dbReference type="InterPro" id="IPR029061">
    <property type="entry name" value="THDP-binding"/>
</dbReference>
<dbReference type="Proteomes" id="UP000250169">
    <property type="component" value="Unassembled WGS sequence"/>
</dbReference>
<gene>
    <name evidence="8" type="primary">sucA</name>
    <name evidence="8" type="ORF">NCTC11545_02108</name>
</gene>
<dbReference type="Gene3D" id="1.10.287.1150">
    <property type="entry name" value="TPP helical domain"/>
    <property type="match status" value="1"/>
</dbReference>
<comment type="similarity">
    <text evidence="3">Belongs to the alpha-ketoglutarate dehydrogenase family.</text>
</comment>
<dbReference type="Pfam" id="PF16870">
    <property type="entry name" value="OxoGdeHyase_C"/>
    <property type="match status" value="1"/>
</dbReference>
<reference evidence="8 9" key="1">
    <citation type="submission" date="2018-06" db="EMBL/GenBank/DDBJ databases">
        <authorList>
            <consortium name="Pathogen Informatics"/>
            <person name="Doyle S."/>
        </authorList>
    </citation>
    <scope>NUCLEOTIDE SEQUENCE [LARGE SCALE GENOMIC DNA]</scope>
    <source>
        <strain evidence="8 9">NCTC11545</strain>
    </source>
</reference>
<organism evidence="8 9">
    <name type="scientific">Capnocytophaga ochracea</name>
    <dbReference type="NCBI Taxonomy" id="1018"/>
    <lineage>
        <taxon>Bacteria</taxon>
        <taxon>Pseudomonadati</taxon>
        <taxon>Bacteroidota</taxon>
        <taxon>Flavobacteriia</taxon>
        <taxon>Flavobacteriales</taxon>
        <taxon>Flavobacteriaceae</taxon>
        <taxon>Capnocytophaga</taxon>
    </lineage>
</organism>
<dbReference type="Pfam" id="PF02779">
    <property type="entry name" value="Transket_pyr"/>
    <property type="match status" value="1"/>
</dbReference>
<evidence type="ECO:0000256" key="6">
    <source>
        <dbReference type="ARBA" id="ARBA00023052"/>
    </source>
</evidence>
<dbReference type="InterPro" id="IPR031717">
    <property type="entry name" value="ODO-1/KGD_C"/>
</dbReference>
<dbReference type="GO" id="GO:0030976">
    <property type="term" value="F:thiamine pyrophosphate binding"/>
    <property type="evidence" value="ECO:0007669"/>
    <property type="project" value="InterPro"/>
</dbReference>
<evidence type="ECO:0000259" key="7">
    <source>
        <dbReference type="SMART" id="SM00861"/>
    </source>
</evidence>
<evidence type="ECO:0000256" key="5">
    <source>
        <dbReference type="ARBA" id="ARBA00023002"/>
    </source>
</evidence>
<dbReference type="SUPFAM" id="SSF52518">
    <property type="entry name" value="Thiamin diphosphate-binding fold (THDP-binding)"/>
    <property type="match status" value="2"/>
</dbReference>
<keyword evidence="6" id="KW-0786">Thiamine pyrophosphate</keyword>
<accession>A0A2X2T6R2</accession>
<dbReference type="Gene3D" id="3.40.50.12470">
    <property type="match status" value="1"/>
</dbReference>
<dbReference type="EC" id="1.2.4.2" evidence="4"/>
<dbReference type="PANTHER" id="PTHR23152:SF4">
    <property type="entry name" value="2-OXOADIPATE DEHYDROGENASE COMPLEX COMPONENT E1"/>
    <property type="match status" value="1"/>
</dbReference>
<dbReference type="Pfam" id="PF00676">
    <property type="entry name" value="E1_dh"/>
    <property type="match status" value="1"/>
</dbReference>
<sequence>MLFMDKYSFLNAASTAYFGDLYDKYLENPDAVEPSWRAFFQGFDFAQEQYSTPVEEAVPVMVQQVVGNENPALSETVKKEFAVLNLINGYRTYGHLFAQINPLRPREPYTPTLAIKNYGLTTADLNTTFDAAREIGLAPSPLSAIIEALNTTYCKSIGVEYQYIHNPQERDWFTKRLQQNHNKPQFSKEEKLQILNKLNEATSFENFLHTKYVGQKRFSLEGNDALIAGLDFMVEAAAEQGVKHVVLGMAHRGRLNVLANVFGKNPKDIFSEFDGKDYEMDDWFDGDVKYHLGITTQRTTRAGKTVDMNLVPNPSHLEAVDAVVGGITRAKQDHYCQENFRQALPIIIHGDAAVSGQGIVYETVQMCGLRGFTNAGTVHIVINNQVGFTANFADSRSSLYCTDIAKMNDSPVLHVNADDAEAVVRTFLLAIDYRQAFGKDVYINLFGYRKYGHNEGDEPRFTQPLLYKIISKHDNPRNIYAQKLIEEGLIQQSYVAEIENAYKATLDADLEASRRESLTILKPFMQTEWQGFEIASPKQMLQKVDTTISKGKLDEIAAVLTELPADKPFISKVKKIVADRKEAYAHNHIDWGMAELLAYGSLLTEGYDVRITGEDVQRGTFSHRHAVLKTEDTEEEICFLQDLKTKQLATGTFHIYNSLLSEYGVLGYEYGYAMASPRTLTIWEAQFGDFSNGAQIMIDQYICCGEDKWKVQDGLVMLLPHGYEGQGAEHSSARIERYLQLCAENNMYVANCTTPTNFFHLLRRQMKTTFRKPLVIFTPKSLLRHPQVISTVEDLAGGQFQEVLDDPIAKAQKVKHVVFCSGRYYYDLYAEREKLGRDDIALVRIEQLFPLPLTQLKTIIAKYKHATDFIWAQEEPKNMGAYGYMLMNFDLVKWRYVGTPAYAAPASGSHTRDRKRHNEAIAAVFE</sequence>
<evidence type="ECO:0000313" key="8">
    <source>
        <dbReference type="EMBL" id="SQA94905.1"/>
    </source>
</evidence>
<proteinExistence type="inferred from homology"/>
<evidence type="ECO:0000313" key="9">
    <source>
        <dbReference type="Proteomes" id="UP000250169"/>
    </source>
</evidence>
<dbReference type="GO" id="GO:0045252">
    <property type="term" value="C:oxoglutarate dehydrogenase complex"/>
    <property type="evidence" value="ECO:0007669"/>
    <property type="project" value="TreeGrafter"/>
</dbReference>
<dbReference type="InterPro" id="IPR011603">
    <property type="entry name" value="2oxoglutarate_DH_E1"/>
</dbReference>
<evidence type="ECO:0000256" key="1">
    <source>
        <dbReference type="ARBA" id="ARBA00001964"/>
    </source>
</evidence>
<dbReference type="InterPro" id="IPR042179">
    <property type="entry name" value="KGD_C_sf"/>
</dbReference>
<protein>
    <recommendedName>
        <fullName evidence="4">oxoglutarate dehydrogenase (succinyl-transferring)</fullName>
        <ecNumber evidence="4">1.2.4.2</ecNumber>
    </recommendedName>
</protein>
<dbReference type="InterPro" id="IPR001017">
    <property type="entry name" value="DH_E1"/>
</dbReference>
<comment type="cofactor">
    <cofactor evidence="1">
        <name>thiamine diphosphate</name>
        <dbReference type="ChEBI" id="CHEBI:58937"/>
    </cofactor>
</comment>
<dbReference type="NCBIfam" id="NF006914">
    <property type="entry name" value="PRK09404.1"/>
    <property type="match status" value="1"/>
</dbReference>
<dbReference type="PANTHER" id="PTHR23152">
    <property type="entry name" value="2-OXOGLUTARATE DEHYDROGENASE"/>
    <property type="match status" value="1"/>
</dbReference>
<name>A0A2X2T6R2_CAPOC</name>
<dbReference type="SMART" id="SM00861">
    <property type="entry name" value="Transket_pyr"/>
    <property type="match status" value="1"/>
</dbReference>
<dbReference type="Pfam" id="PF16078">
    <property type="entry name" value="2-oxogl_dehyd_N"/>
    <property type="match status" value="1"/>
</dbReference>
<dbReference type="PIRSF" id="PIRSF000157">
    <property type="entry name" value="Oxoglu_dh_E1"/>
    <property type="match status" value="1"/>
</dbReference>
<dbReference type="NCBIfam" id="NF008907">
    <property type="entry name" value="PRK12270.1"/>
    <property type="match status" value="1"/>
</dbReference>
<dbReference type="NCBIfam" id="TIGR00239">
    <property type="entry name" value="2oxo_dh_E1"/>
    <property type="match status" value="1"/>
</dbReference>
<dbReference type="Gene3D" id="3.40.50.970">
    <property type="match status" value="1"/>
</dbReference>
<evidence type="ECO:0000256" key="4">
    <source>
        <dbReference type="ARBA" id="ARBA00012280"/>
    </source>
</evidence>
<evidence type="ECO:0000256" key="2">
    <source>
        <dbReference type="ARBA" id="ARBA00003906"/>
    </source>
</evidence>
<keyword evidence="5 8" id="KW-0560">Oxidoreductase</keyword>
<evidence type="ECO:0000256" key="3">
    <source>
        <dbReference type="ARBA" id="ARBA00006936"/>
    </source>
</evidence>
<dbReference type="InterPro" id="IPR032106">
    <property type="entry name" value="2-oxogl_dehyd_N"/>
</dbReference>
<dbReference type="GO" id="GO:0004591">
    <property type="term" value="F:oxoglutarate dehydrogenase (succinyl-transferring) activity"/>
    <property type="evidence" value="ECO:0007669"/>
    <property type="project" value="UniProtKB-EC"/>
</dbReference>
<dbReference type="CDD" id="cd02016">
    <property type="entry name" value="TPP_E1_OGDC_like"/>
    <property type="match status" value="1"/>
</dbReference>
<feature type="domain" description="Transketolase-like pyrimidine-binding" evidence="7">
    <location>
        <begin position="589"/>
        <end position="785"/>
    </location>
</feature>